<evidence type="ECO:0000256" key="3">
    <source>
        <dbReference type="ARBA" id="ARBA00022452"/>
    </source>
</evidence>
<evidence type="ECO:0000259" key="13">
    <source>
        <dbReference type="Pfam" id="PF07715"/>
    </source>
</evidence>
<reference evidence="14 15" key="1">
    <citation type="submission" date="2018-05" db="EMBL/GenBank/DDBJ databases">
        <title>Abyssibacter profundi OUC007T gen. nov., sp. nov, a marine bacterium isolated from seawater of the Mariana Trench.</title>
        <authorList>
            <person name="Zhou S."/>
        </authorList>
    </citation>
    <scope>NUCLEOTIDE SEQUENCE [LARGE SCALE GENOMIC DNA]</scope>
    <source>
        <strain evidence="14 15">OUC007</strain>
    </source>
</reference>
<proteinExistence type="inferred from homology"/>
<feature type="signal peptide" evidence="11">
    <location>
        <begin position="1"/>
        <end position="18"/>
    </location>
</feature>
<dbReference type="Pfam" id="PF07715">
    <property type="entry name" value="Plug"/>
    <property type="match status" value="1"/>
</dbReference>
<dbReference type="Gene3D" id="2.170.130.10">
    <property type="entry name" value="TonB-dependent receptor, plug domain"/>
    <property type="match status" value="1"/>
</dbReference>
<dbReference type="InterPro" id="IPR036942">
    <property type="entry name" value="Beta-barrel_TonB_sf"/>
</dbReference>
<evidence type="ECO:0000256" key="8">
    <source>
        <dbReference type="PROSITE-ProRule" id="PRU01360"/>
    </source>
</evidence>
<evidence type="ECO:0000256" key="10">
    <source>
        <dbReference type="SAM" id="MobiDB-lite"/>
    </source>
</evidence>
<organism evidence="14 15">
    <name type="scientific">Abyssibacter profundi</name>
    <dbReference type="NCBI Taxonomy" id="2182787"/>
    <lineage>
        <taxon>Bacteria</taxon>
        <taxon>Pseudomonadati</taxon>
        <taxon>Pseudomonadota</taxon>
        <taxon>Gammaproteobacteria</taxon>
        <taxon>Chromatiales</taxon>
        <taxon>Oceanococcaceae</taxon>
        <taxon>Abyssibacter</taxon>
    </lineage>
</organism>
<sequence length="661" mass="71848">MRRTQLLWVLAFCAPASAQTLQLDPLLVEGEREPPAASVSSQDHQPGETSAGLSLADWLDAVPGIYAQNRYNLAQGLRPAIRGFGARAAFGVRGIQVLVDGVPLTLPDGQTELDVLDLEQVARVDVVRGPAAALFGNAAGGVIAIETRPIPEQATHQAQLTGGELGLRRWRLASGGPLGKPSGKPVTAAIQLGEQRLTGHRDHASSRVQRANVQGETRLASGQLRLRASALDVQAQDPGALTRAQAEQDPGQAAARNQSFDAGERIRQQRVQLRWQPITAADHAGSLQLYAGQRLFENHLPFESGGQVAFDRRFGGIGATLQRDLAAWRVTTGVDLQHQRDDRRRYDNLAGVRGSLTLDQREQATAAGVYASGERGLGTGWSLALALRVDHLRIAVDDHFLSDGEDSGDRRFDDLSWSMQLNRQLGGHWRAHLRAASAYESPTASELANPNGGGFDPSVDAADALSLETGVSGWLGAHQLSLVAFAMRIDDELVPYEVAGQPGRRFFRNSGQSQRRGVELDWSWSLSTQWTLQASYTANDFHFVTYQRDGQDFGGKRQPGTPRQQGQLALAWKTAAAGSRLSLYAVDSAYANDANTVRTPGYARLDLGAWWQPAGAWRLQGGINNLADVRHIDNTRINAFGGRYFEPAPGRHVYAELAWRF</sequence>
<accession>A0A363UKH6</accession>
<dbReference type="PROSITE" id="PS52016">
    <property type="entry name" value="TONB_DEPENDENT_REC_3"/>
    <property type="match status" value="1"/>
</dbReference>
<evidence type="ECO:0000256" key="9">
    <source>
        <dbReference type="RuleBase" id="RU003357"/>
    </source>
</evidence>
<evidence type="ECO:0000256" key="5">
    <source>
        <dbReference type="ARBA" id="ARBA00023077"/>
    </source>
</evidence>
<comment type="caution">
    <text evidence="14">The sequence shown here is derived from an EMBL/GenBank/DDBJ whole genome shotgun (WGS) entry which is preliminary data.</text>
</comment>
<protein>
    <submittedName>
        <fullName evidence="14">TonB-dependent siderophore receptor</fullName>
    </submittedName>
</protein>
<dbReference type="AlphaFoldDB" id="A0A363UKH6"/>
<dbReference type="Gene3D" id="2.40.170.20">
    <property type="entry name" value="TonB-dependent receptor, beta-barrel domain"/>
    <property type="match status" value="1"/>
</dbReference>
<dbReference type="GO" id="GO:0009279">
    <property type="term" value="C:cell outer membrane"/>
    <property type="evidence" value="ECO:0007669"/>
    <property type="project" value="UniProtKB-SubCell"/>
</dbReference>
<dbReference type="InterPro" id="IPR037066">
    <property type="entry name" value="Plug_dom_sf"/>
</dbReference>
<dbReference type="SUPFAM" id="SSF56935">
    <property type="entry name" value="Porins"/>
    <property type="match status" value="1"/>
</dbReference>
<evidence type="ECO:0000313" key="15">
    <source>
        <dbReference type="Proteomes" id="UP000251800"/>
    </source>
</evidence>
<keyword evidence="6 8" id="KW-0472">Membrane</keyword>
<dbReference type="OrthoDB" id="9760620at2"/>
<evidence type="ECO:0000259" key="12">
    <source>
        <dbReference type="Pfam" id="PF00593"/>
    </source>
</evidence>
<comment type="subcellular location">
    <subcellularLocation>
        <location evidence="1 8">Cell outer membrane</location>
        <topology evidence="1 8">Multi-pass membrane protein</topology>
    </subcellularLocation>
</comment>
<feature type="domain" description="TonB-dependent receptor-like beta-barrel" evidence="12">
    <location>
        <begin position="250"/>
        <end position="626"/>
    </location>
</feature>
<comment type="similarity">
    <text evidence="8 9">Belongs to the TonB-dependent receptor family.</text>
</comment>
<keyword evidence="15" id="KW-1185">Reference proteome</keyword>
<evidence type="ECO:0000256" key="2">
    <source>
        <dbReference type="ARBA" id="ARBA00022448"/>
    </source>
</evidence>
<dbReference type="Proteomes" id="UP000251800">
    <property type="component" value="Unassembled WGS sequence"/>
</dbReference>
<keyword evidence="11" id="KW-0732">Signal</keyword>
<dbReference type="InterPro" id="IPR000531">
    <property type="entry name" value="Beta-barrel_TonB"/>
</dbReference>
<evidence type="ECO:0000256" key="6">
    <source>
        <dbReference type="ARBA" id="ARBA00023136"/>
    </source>
</evidence>
<dbReference type="InterPro" id="IPR039426">
    <property type="entry name" value="TonB-dep_rcpt-like"/>
</dbReference>
<keyword evidence="2 8" id="KW-0813">Transport</keyword>
<name>A0A363UKH6_9GAMM</name>
<dbReference type="GO" id="GO:0015344">
    <property type="term" value="F:siderophore uptake transmembrane transporter activity"/>
    <property type="evidence" value="ECO:0007669"/>
    <property type="project" value="TreeGrafter"/>
</dbReference>
<gene>
    <name evidence="14" type="ORF">DEH80_08865</name>
</gene>
<dbReference type="Pfam" id="PF00593">
    <property type="entry name" value="TonB_dep_Rec_b-barrel"/>
    <property type="match status" value="1"/>
</dbReference>
<keyword evidence="3 8" id="KW-1134">Transmembrane beta strand</keyword>
<evidence type="ECO:0000313" key="14">
    <source>
        <dbReference type="EMBL" id="PWN55929.1"/>
    </source>
</evidence>
<keyword evidence="4 8" id="KW-0812">Transmembrane</keyword>
<feature type="domain" description="TonB-dependent receptor plug" evidence="13">
    <location>
        <begin position="37"/>
        <end position="142"/>
    </location>
</feature>
<feature type="chain" id="PRO_5016850469" evidence="11">
    <location>
        <begin position="19"/>
        <end position="661"/>
    </location>
</feature>
<evidence type="ECO:0000256" key="7">
    <source>
        <dbReference type="ARBA" id="ARBA00023237"/>
    </source>
</evidence>
<dbReference type="PANTHER" id="PTHR30069:SF28">
    <property type="entry name" value="TONB-DEPENDENT RECEPTOR YNCD-RELATED"/>
    <property type="match status" value="1"/>
</dbReference>
<evidence type="ECO:0000256" key="4">
    <source>
        <dbReference type="ARBA" id="ARBA00022692"/>
    </source>
</evidence>
<feature type="region of interest" description="Disordered" evidence="10">
    <location>
        <begin position="239"/>
        <end position="262"/>
    </location>
</feature>
<dbReference type="RefSeq" id="WP_109720144.1">
    <property type="nucleotide sequence ID" value="NZ_QEQK01000007.1"/>
</dbReference>
<keyword evidence="7 8" id="KW-0998">Cell outer membrane</keyword>
<evidence type="ECO:0000256" key="1">
    <source>
        <dbReference type="ARBA" id="ARBA00004571"/>
    </source>
</evidence>
<keyword evidence="14" id="KW-0675">Receptor</keyword>
<dbReference type="EMBL" id="QEQK01000007">
    <property type="protein sequence ID" value="PWN55929.1"/>
    <property type="molecule type" value="Genomic_DNA"/>
</dbReference>
<keyword evidence="5 9" id="KW-0798">TonB box</keyword>
<dbReference type="PANTHER" id="PTHR30069">
    <property type="entry name" value="TONB-DEPENDENT OUTER MEMBRANE RECEPTOR"/>
    <property type="match status" value="1"/>
</dbReference>
<dbReference type="GO" id="GO:0044718">
    <property type="term" value="P:siderophore transmembrane transport"/>
    <property type="evidence" value="ECO:0007669"/>
    <property type="project" value="TreeGrafter"/>
</dbReference>
<evidence type="ECO:0000256" key="11">
    <source>
        <dbReference type="SAM" id="SignalP"/>
    </source>
</evidence>
<dbReference type="InterPro" id="IPR012910">
    <property type="entry name" value="Plug_dom"/>
</dbReference>